<reference evidence="9" key="2">
    <citation type="journal article" date="2019" name="Int. J. Syst. Evol. Microbiol.">
        <title>The Global Catalogue of Microorganisms (GCM) 10K type strain sequencing project: providing services to taxonomists for standard genome sequencing and annotation.</title>
        <authorList>
            <consortium name="The Broad Institute Genomics Platform"/>
            <consortium name="The Broad Institute Genome Sequencing Center for Infectious Disease"/>
            <person name="Wu L."/>
            <person name="Ma J."/>
        </authorList>
    </citation>
    <scope>NUCLEOTIDE SEQUENCE [LARGE SCALE GENOMIC DNA]</scope>
    <source>
        <strain evidence="9">RDMS1</strain>
    </source>
</reference>
<organism evidence="7 9">
    <name type="scientific">Halocatena marina</name>
    <dbReference type="NCBI Taxonomy" id="2934937"/>
    <lineage>
        <taxon>Archaea</taxon>
        <taxon>Methanobacteriati</taxon>
        <taxon>Methanobacteriota</taxon>
        <taxon>Stenosarchaea group</taxon>
        <taxon>Halobacteria</taxon>
        <taxon>Halobacteriales</taxon>
        <taxon>Natronomonadaceae</taxon>
        <taxon>Halocatena</taxon>
    </lineage>
</organism>
<protein>
    <recommendedName>
        <fullName evidence="2">CRISPR system Cms protein Csm4</fullName>
    </recommendedName>
</protein>
<feature type="domain" description="Csm4 C-terminal" evidence="6">
    <location>
        <begin position="244"/>
        <end position="304"/>
    </location>
</feature>
<feature type="compositionally biased region" description="Basic and acidic residues" evidence="5">
    <location>
        <begin position="306"/>
        <end position="326"/>
    </location>
</feature>
<keyword evidence="3" id="KW-0694">RNA-binding</keyword>
<comment type="similarity">
    <text evidence="1">Belongs to the CRISPR-associated Csm4 family.</text>
</comment>
<dbReference type="InterPro" id="IPR005510">
    <property type="entry name" value="Csm4"/>
</dbReference>
<dbReference type="AlphaFoldDB" id="A0ABD5YU89"/>
<sequence>MKSVLLSPAGPFSEVPRSDTLFGAICWGIRLARGEEFLENVLARFRSGEPPFLISSAFPMLDETDQESVLLLPKPYVPCLQAGTGEMTDERLDALRAWQRIEYVPSSVFSTIVTGAFSDGELLDGYGHDDGDDTITIGDRTYSCKRQCLLPSEPDCTRPFRKTERTRNAVNRLTSATDEALFHRDAVFFPDDAGLHVCVEGDIETVIDGLSVLQNHGIGGDRSIGYGQFRLDGVEELELPAPDGDLFCSLSLCIPRAEEMDEFLTAGYYEIEPRKGIVENSLASPDNIWKRRVLALAEGSILPRSGNKEETTERETEADRDTPIAQEEHERYGCNPIVADHFEHGVQHYGYSLPVGIRREAVNGSTSDRK</sequence>
<evidence type="ECO:0000256" key="4">
    <source>
        <dbReference type="ARBA" id="ARBA00023118"/>
    </source>
</evidence>
<dbReference type="RefSeq" id="WP_264556823.1">
    <property type="nucleotide sequence ID" value="NZ_CP109982.1"/>
</dbReference>
<evidence type="ECO:0000313" key="8">
    <source>
        <dbReference type="EMBL" id="MFC7193131.1"/>
    </source>
</evidence>
<evidence type="ECO:0000256" key="5">
    <source>
        <dbReference type="SAM" id="MobiDB-lite"/>
    </source>
</evidence>
<evidence type="ECO:0000256" key="1">
    <source>
        <dbReference type="ARBA" id="ARBA00005772"/>
    </source>
</evidence>
<comment type="caution">
    <text evidence="7">The sequence shown here is derived from an EMBL/GenBank/DDBJ whole genome shotgun (WGS) entry which is preliminary data.</text>
</comment>
<keyword evidence="4" id="KW-0051">Antiviral defense</keyword>
<dbReference type="GeneID" id="76202622"/>
<proteinExistence type="inferred from homology"/>
<gene>
    <name evidence="7" type="primary">csm4</name>
    <name evidence="7" type="ORF">ACFQL7_25615</name>
    <name evidence="8" type="ORF">ACFQL7_27360</name>
</gene>
<dbReference type="GO" id="GO:0051607">
    <property type="term" value="P:defense response to virus"/>
    <property type="evidence" value="ECO:0007669"/>
    <property type="project" value="UniProtKB-KW"/>
</dbReference>
<reference evidence="7" key="1">
    <citation type="journal article" date="2014" name="Int. J. Syst. Evol. Microbiol.">
        <title>Complete genome sequence of Corynebacterium casei LMG S-19264T (=DSM 44701T), isolated from a smear-ripened cheese.</title>
        <authorList>
            <consortium name="US DOE Joint Genome Institute (JGI-PGF)"/>
            <person name="Walter F."/>
            <person name="Albersmeier A."/>
            <person name="Kalinowski J."/>
            <person name="Ruckert C."/>
        </authorList>
    </citation>
    <scope>NUCLEOTIDE SEQUENCE [LARGE SCALE GENOMIC DNA]</scope>
    <source>
        <strain evidence="7">NBRC 107106</strain>
    </source>
</reference>
<name>A0ABD5YU89_9EURY</name>
<dbReference type="NCBIfam" id="TIGR01903">
    <property type="entry name" value="cas5_csm4"/>
    <property type="match status" value="1"/>
</dbReference>
<dbReference type="InterPro" id="IPR040932">
    <property type="entry name" value="Csm4_C"/>
</dbReference>
<evidence type="ECO:0000313" key="9">
    <source>
        <dbReference type="Proteomes" id="UP001596417"/>
    </source>
</evidence>
<dbReference type="Pfam" id="PF17953">
    <property type="entry name" value="Csm4_C"/>
    <property type="match status" value="1"/>
</dbReference>
<keyword evidence="9" id="KW-1185">Reference proteome</keyword>
<evidence type="ECO:0000259" key="6">
    <source>
        <dbReference type="Pfam" id="PF17953"/>
    </source>
</evidence>
<evidence type="ECO:0000313" key="7">
    <source>
        <dbReference type="EMBL" id="MFC7192854.1"/>
    </source>
</evidence>
<evidence type="ECO:0000256" key="2">
    <source>
        <dbReference type="ARBA" id="ARBA00016109"/>
    </source>
</evidence>
<reference evidence="7" key="3">
    <citation type="submission" date="2024-09" db="EMBL/GenBank/DDBJ databases">
        <authorList>
            <person name="Sun Q."/>
        </authorList>
    </citation>
    <scope>NUCLEOTIDE SEQUENCE</scope>
    <source>
        <strain evidence="7">NBRC 107106</strain>
    </source>
</reference>
<accession>A0ABD5YU89</accession>
<dbReference type="EMBL" id="JBHTAX010000006">
    <property type="protein sequence ID" value="MFC7192854.1"/>
    <property type="molecule type" value="Genomic_DNA"/>
</dbReference>
<evidence type="ECO:0000256" key="3">
    <source>
        <dbReference type="ARBA" id="ARBA00022884"/>
    </source>
</evidence>
<dbReference type="GO" id="GO:0003723">
    <property type="term" value="F:RNA binding"/>
    <property type="evidence" value="ECO:0007669"/>
    <property type="project" value="UniProtKB-KW"/>
</dbReference>
<feature type="region of interest" description="Disordered" evidence="5">
    <location>
        <begin position="304"/>
        <end position="326"/>
    </location>
</feature>
<dbReference type="EMBL" id="JBHTAX010000006">
    <property type="protein sequence ID" value="MFC7193131.1"/>
    <property type="molecule type" value="Genomic_DNA"/>
</dbReference>
<dbReference type="Proteomes" id="UP001596417">
    <property type="component" value="Unassembled WGS sequence"/>
</dbReference>